<proteinExistence type="predicted"/>
<organism evidence="1">
    <name type="scientific">viral metagenome</name>
    <dbReference type="NCBI Taxonomy" id="1070528"/>
    <lineage>
        <taxon>unclassified sequences</taxon>
        <taxon>metagenomes</taxon>
        <taxon>organismal metagenomes</taxon>
    </lineage>
</organism>
<sequence length="71" mass="8340">MTKWTTFLKKHAGKGYTKSELSKKYCRENLVKKIAINMREAKYVSKEQAIAVAYSQIRKAYPECAEFFKKK</sequence>
<protein>
    <submittedName>
        <fullName evidence="1">Uncharacterized protein</fullName>
    </submittedName>
</protein>
<dbReference type="AlphaFoldDB" id="A0A6C0KU28"/>
<accession>A0A6C0KU28</accession>
<reference evidence="1" key="1">
    <citation type="journal article" date="2020" name="Nature">
        <title>Giant virus diversity and host interactions through global metagenomics.</title>
        <authorList>
            <person name="Schulz F."/>
            <person name="Roux S."/>
            <person name="Paez-Espino D."/>
            <person name="Jungbluth S."/>
            <person name="Walsh D.A."/>
            <person name="Denef V.J."/>
            <person name="McMahon K.D."/>
            <person name="Konstantinidis K.T."/>
            <person name="Eloe-Fadrosh E.A."/>
            <person name="Kyrpides N.C."/>
            <person name="Woyke T."/>
        </authorList>
    </citation>
    <scope>NUCLEOTIDE SEQUENCE</scope>
    <source>
        <strain evidence="1">GVMAG-S-3300013014-136</strain>
    </source>
</reference>
<dbReference type="EMBL" id="MN740961">
    <property type="protein sequence ID" value="QHU19964.1"/>
    <property type="molecule type" value="Genomic_DNA"/>
</dbReference>
<name>A0A6C0KU28_9ZZZZ</name>
<evidence type="ECO:0000313" key="1">
    <source>
        <dbReference type="EMBL" id="QHU19964.1"/>
    </source>
</evidence>